<keyword evidence="1" id="KW-0175">Coiled coil</keyword>
<dbReference type="Proteomes" id="UP001173801">
    <property type="component" value="Unassembled WGS sequence"/>
</dbReference>
<proteinExistence type="predicted"/>
<feature type="coiled-coil region" evidence="1">
    <location>
        <begin position="113"/>
        <end position="190"/>
    </location>
</feature>
<name>A0ABT7HNJ9_9BACT</name>
<comment type="caution">
    <text evidence="2">The sequence shown here is derived from an EMBL/GenBank/DDBJ whole genome shotgun (WGS) entry which is preliminary data.</text>
</comment>
<organism evidence="2 3">
    <name type="scientific">Campylobacter gastrosuis</name>
    <dbReference type="NCBI Taxonomy" id="2974576"/>
    <lineage>
        <taxon>Bacteria</taxon>
        <taxon>Pseudomonadati</taxon>
        <taxon>Campylobacterota</taxon>
        <taxon>Epsilonproteobacteria</taxon>
        <taxon>Campylobacterales</taxon>
        <taxon>Campylobacteraceae</taxon>
        <taxon>Campylobacter</taxon>
    </lineage>
</organism>
<dbReference type="Pfam" id="PF09669">
    <property type="entry name" value="Phage_pRha"/>
    <property type="match status" value="1"/>
</dbReference>
<dbReference type="InterPro" id="IPR014054">
    <property type="entry name" value="Phage_regulatory_Rha"/>
</dbReference>
<dbReference type="EMBL" id="JANURM010000002">
    <property type="protein sequence ID" value="MDL0088483.1"/>
    <property type="molecule type" value="Genomic_DNA"/>
</dbReference>
<dbReference type="RefSeq" id="WP_284937128.1">
    <property type="nucleotide sequence ID" value="NZ_JANURM010000002.1"/>
</dbReference>
<sequence>MSAIVINDINVNFEVANERVFISSLELGEVFKKNHAHVLRTINNLLDDEFKSQNFIKHSYLDKTGRVLPCYNLTRDGFSLLVMGFTGEKAYKWKVEFIKAFNLMEAKLKRQSVSRYTNQINGYKSQIAQHNNEITELKNKLSQSNKKKIDLATHIVFSADPEYNDALKELQNLKDDMINLQYRLNEATKQLISSLKYP</sequence>
<accession>A0ABT7HNJ9</accession>
<dbReference type="NCBIfam" id="TIGR02681">
    <property type="entry name" value="phage_pRha"/>
    <property type="match status" value="1"/>
</dbReference>
<protein>
    <submittedName>
        <fullName evidence="2">Rha family transcriptional regulator</fullName>
    </submittedName>
</protein>
<gene>
    <name evidence="2" type="ORF">NYG85_03715</name>
</gene>
<evidence type="ECO:0000256" key="1">
    <source>
        <dbReference type="SAM" id="Coils"/>
    </source>
</evidence>
<keyword evidence="3" id="KW-1185">Reference proteome</keyword>
<reference evidence="2" key="2">
    <citation type="journal article" date="2023" name="Microorganisms">
        <title>Isolation and Genomic Characteristics of Cat-Borne Campylobacter felis sp. nov. and Sheep-Borne Campylobacter ovis sp. nov.</title>
        <authorList>
            <person name="Wang H."/>
            <person name="Li Y."/>
            <person name="Gu Y."/>
            <person name="Zhou G."/>
            <person name="Chen X."/>
            <person name="Zhang X."/>
            <person name="Shao Z."/>
            <person name="Zhang J."/>
            <person name="Zhang M."/>
        </authorList>
    </citation>
    <scope>NUCLEOTIDE SEQUENCE</scope>
    <source>
        <strain evidence="2">PS10</strain>
    </source>
</reference>
<evidence type="ECO:0000313" key="3">
    <source>
        <dbReference type="Proteomes" id="UP001173801"/>
    </source>
</evidence>
<reference evidence="2" key="1">
    <citation type="submission" date="2022-08" db="EMBL/GenBank/DDBJ databases">
        <authorList>
            <person name="Wang H."/>
        </authorList>
    </citation>
    <scope>NUCLEOTIDE SEQUENCE</scope>
    <source>
        <strain evidence="2">PS10</strain>
    </source>
</reference>
<evidence type="ECO:0000313" key="2">
    <source>
        <dbReference type="EMBL" id="MDL0088483.1"/>
    </source>
</evidence>